<evidence type="ECO:0000313" key="2">
    <source>
        <dbReference type="Proteomes" id="UP000295444"/>
    </source>
</evidence>
<name>A0A4V3CYR0_LABRH</name>
<gene>
    <name evidence="1" type="ORF">EV186_105350</name>
</gene>
<comment type="caution">
    <text evidence="1">The sequence shown here is derived from an EMBL/GenBank/DDBJ whole genome shotgun (WGS) entry which is preliminary data.</text>
</comment>
<dbReference type="EMBL" id="SNXZ01000005">
    <property type="protein sequence ID" value="TDP95118.1"/>
    <property type="molecule type" value="Genomic_DNA"/>
</dbReference>
<sequence>MASFGELFPGVKKLRKESEEDAGGELFEAGPLDLDAGVVKFAPRKEDPRKQEAKKDEESD</sequence>
<keyword evidence="2" id="KW-1185">Reference proteome</keyword>
<reference evidence="1 2" key="1">
    <citation type="submission" date="2019-03" db="EMBL/GenBank/DDBJ databases">
        <title>Genomic Encyclopedia of Type Strains, Phase IV (KMG-IV): sequencing the most valuable type-strain genomes for metagenomic binning, comparative biology and taxonomic classification.</title>
        <authorList>
            <person name="Goeker M."/>
        </authorList>
    </citation>
    <scope>NUCLEOTIDE SEQUENCE [LARGE SCALE GENOMIC DNA]</scope>
    <source>
        <strain evidence="1 2">DSM 45361</strain>
    </source>
</reference>
<dbReference type="RefSeq" id="WP_133852498.1">
    <property type="nucleotide sequence ID" value="NZ_SNXZ01000005.1"/>
</dbReference>
<accession>A0A4V3CYR0</accession>
<evidence type="ECO:0000313" key="1">
    <source>
        <dbReference type="EMBL" id="TDP95118.1"/>
    </source>
</evidence>
<dbReference type="OrthoDB" id="3578997at2"/>
<proteinExistence type="predicted"/>
<protein>
    <submittedName>
        <fullName evidence="1">Uncharacterized protein</fullName>
    </submittedName>
</protein>
<organism evidence="1 2">
    <name type="scientific">Labedaea rhizosphaerae</name>
    <dbReference type="NCBI Taxonomy" id="598644"/>
    <lineage>
        <taxon>Bacteria</taxon>
        <taxon>Bacillati</taxon>
        <taxon>Actinomycetota</taxon>
        <taxon>Actinomycetes</taxon>
        <taxon>Pseudonocardiales</taxon>
        <taxon>Pseudonocardiaceae</taxon>
        <taxon>Labedaea</taxon>
    </lineage>
</organism>
<dbReference type="AlphaFoldDB" id="A0A4V3CYR0"/>
<dbReference type="Proteomes" id="UP000295444">
    <property type="component" value="Unassembled WGS sequence"/>
</dbReference>